<evidence type="ECO:0000256" key="15">
    <source>
        <dbReference type="RuleBase" id="RU003750"/>
    </source>
</evidence>
<sequence>MNLPNIVSLTRLLLSPLMLFLEFPQAIALFILLALTDALDGFLARRLKQETDLGRVLDPLADKTLLLTALYVLTYRFQMIEPTLLFSLLFRDLFILLGGGHIYLTKGFVPKARMLGKLTTAYISFAIPLYALFKLELFLYPAYVLIFLSFLDYLLFYMKTLSKVKLAPDP</sequence>
<gene>
    <name evidence="17" type="ORF">ENN04_01455</name>
</gene>
<proteinExistence type="inferred from homology"/>
<keyword evidence="10" id="KW-0443">Lipid metabolism</keyword>
<dbReference type="InterPro" id="IPR000462">
    <property type="entry name" value="CDP-OH_P_trans"/>
</dbReference>
<evidence type="ECO:0000256" key="4">
    <source>
        <dbReference type="ARBA" id="ARBA00013170"/>
    </source>
</evidence>
<accession>A0A7C5SY32</accession>
<dbReference type="PIRSF" id="PIRSF000847">
    <property type="entry name" value="Phos_ph_gly_syn"/>
    <property type="match status" value="1"/>
</dbReference>
<reference evidence="17" key="1">
    <citation type="journal article" date="2020" name="mSystems">
        <title>Genome- and Community-Level Interaction Insights into Carbon Utilization and Element Cycling Functions of Hydrothermarchaeota in Hydrothermal Sediment.</title>
        <authorList>
            <person name="Zhou Z."/>
            <person name="Liu Y."/>
            <person name="Xu W."/>
            <person name="Pan J."/>
            <person name="Luo Z.H."/>
            <person name="Li M."/>
        </authorList>
    </citation>
    <scope>NUCLEOTIDE SEQUENCE [LARGE SCALE GENOMIC DNA]</scope>
    <source>
        <strain evidence="17">SpSt-114</strain>
    </source>
</reference>
<dbReference type="GO" id="GO:0016020">
    <property type="term" value="C:membrane"/>
    <property type="evidence" value="ECO:0007669"/>
    <property type="project" value="UniProtKB-SubCell"/>
</dbReference>
<dbReference type="InterPro" id="IPR050324">
    <property type="entry name" value="CDP-alcohol_PTase-I"/>
</dbReference>
<organism evidence="17">
    <name type="scientific">Thermocrinis ruber</name>
    <dbReference type="NCBI Taxonomy" id="75906"/>
    <lineage>
        <taxon>Bacteria</taxon>
        <taxon>Pseudomonadati</taxon>
        <taxon>Aquificota</taxon>
        <taxon>Aquificia</taxon>
        <taxon>Aquificales</taxon>
        <taxon>Aquificaceae</taxon>
        <taxon>Thermocrinis</taxon>
    </lineage>
</organism>
<dbReference type="GO" id="GO:0046474">
    <property type="term" value="P:glycerophospholipid biosynthetic process"/>
    <property type="evidence" value="ECO:0007669"/>
    <property type="project" value="TreeGrafter"/>
</dbReference>
<dbReference type="InterPro" id="IPR043130">
    <property type="entry name" value="CDP-OH_PTrfase_TM_dom"/>
</dbReference>
<evidence type="ECO:0000256" key="9">
    <source>
        <dbReference type="ARBA" id="ARBA00022989"/>
    </source>
</evidence>
<evidence type="ECO:0000256" key="7">
    <source>
        <dbReference type="ARBA" id="ARBA00022679"/>
    </source>
</evidence>
<feature type="transmembrane region" description="Helical" evidence="16">
    <location>
        <begin position="83"/>
        <end position="103"/>
    </location>
</feature>
<feature type="transmembrane region" description="Helical" evidence="16">
    <location>
        <begin position="139"/>
        <end position="158"/>
    </location>
</feature>
<evidence type="ECO:0000256" key="5">
    <source>
        <dbReference type="ARBA" id="ARBA00014944"/>
    </source>
</evidence>
<evidence type="ECO:0000256" key="2">
    <source>
        <dbReference type="ARBA" id="ARBA00005042"/>
    </source>
</evidence>
<evidence type="ECO:0000256" key="16">
    <source>
        <dbReference type="SAM" id="Phobius"/>
    </source>
</evidence>
<keyword evidence="11 16" id="KW-0472">Membrane</keyword>
<feature type="transmembrane region" description="Helical" evidence="16">
    <location>
        <begin position="115"/>
        <end position="133"/>
    </location>
</feature>
<evidence type="ECO:0000256" key="13">
    <source>
        <dbReference type="ARBA" id="ARBA00023264"/>
    </source>
</evidence>
<evidence type="ECO:0000256" key="6">
    <source>
        <dbReference type="ARBA" id="ARBA00022516"/>
    </source>
</evidence>
<evidence type="ECO:0000313" key="17">
    <source>
        <dbReference type="EMBL" id="HHO73289.1"/>
    </source>
</evidence>
<name>A0A7C5SY32_9AQUI</name>
<evidence type="ECO:0000256" key="12">
    <source>
        <dbReference type="ARBA" id="ARBA00023209"/>
    </source>
</evidence>
<comment type="subcellular location">
    <subcellularLocation>
        <location evidence="1">Membrane</location>
        <topology evidence="1">Multi-pass membrane protein</topology>
    </subcellularLocation>
</comment>
<dbReference type="PANTHER" id="PTHR14269:SF11">
    <property type="entry name" value="CDP-DIACYLGLYCEROL--GLYCEROL-3-PHOSPHATE 3-PHOSPHATIDYLTRANSFERASE"/>
    <property type="match status" value="1"/>
</dbReference>
<dbReference type="EC" id="2.7.8.5" evidence="4"/>
<evidence type="ECO:0000256" key="1">
    <source>
        <dbReference type="ARBA" id="ARBA00004141"/>
    </source>
</evidence>
<keyword evidence="8 16" id="KW-0812">Transmembrane</keyword>
<keyword evidence="7 15" id="KW-0808">Transferase</keyword>
<keyword evidence="12" id="KW-0594">Phospholipid biosynthesis</keyword>
<comment type="caution">
    <text evidence="17">The sequence shown here is derived from an EMBL/GenBank/DDBJ whole genome shotgun (WGS) entry which is preliminary data.</text>
</comment>
<dbReference type="PROSITE" id="PS00379">
    <property type="entry name" value="CDP_ALCOHOL_P_TRANSF"/>
    <property type="match status" value="1"/>
</dbReference>
<dbReference type="InterPro" id="IPR048254">
    <property type="entry name" value="CDP_ALCOHOL_P_TRANSF_CS"/>
</dbReference>
<dbReference type="InterPro" id="IPR004570">
    <property type="entry name" value="Phosphatidylglycerol_P_synth"/>
</dbReference>
<dbReference type="GO" id="GO:0008444">
    <property type="term" value="F:CDP-diacylglycerol-glycerol-3-phosphate 3-phosphatidyltransferase activity"/>
    <property type="evidence" value="ECO:0007669"/>
    <property type="project" value="UniProtKB-EC"/>
</dbReference>
<comment type="pathway">
    <text evidence="2">Phospholipid metabolism; phosphatidylglycerol biosynthesis; phosphatidylglycerol from CDP-diacylglycerol: step 1/2.</text>
</comment>
<protein>
    <recommendedName>
        <fullName evidence="5">CDP-diacylglycerol--glycerol-3-phosphate 3-phosphatidyltransferase</fullName>
        <ecNumber evidence="4">2.7.8.5</ecNumber>
    </recommendedName>
</protein>
<dbReference type="EMBL" id="DSAC01000018">
    <property type="protein sequence ID" value="HHO73289.1"/>
    <property type="molecule type" value="Genomic_DNA"/>
</dbReference>
<keyword evidence="13" id="KW-1208">Phospholipid metabolism</keyword>
<dbReference type="Gene3D" id="1.20.120.1760">
    <property type="match status" value="1"/>
</dbReference>
<dbReference type="AlphaFoldDB" id="A0A7C5SY32"/>
<comment type="similarity">
    <text evidence="3 15">Belongs to the CDP-alcohol phosphatidyltransferase class-I family.</text>
</comment>
<feature type="transmembrane region" description="Helical" evidence="16">
    <location>
        <begin position="12"/>
        <end position="35"/>
    </location>
</feature>
<evidence type="ECO:0000256" key="11">
    <source>
        <dbReference type="ARBA" id="ARBA00023136"/>
    </source>
</evidence>
<dbReference type="PANTHER" id="PTHR14269">
    <property type="entry name" value="CDP-DIACYLGLYCEROL--GLYCEROL-3-PHOSPHATE 3-PHOSPHATIDYLTRANSFERASE-RELATED"/>
    <property type="match status" value="1"/>
</dbReference>
<keyword evidence="9 16" id="KW-1133">Transmembrane helix</keyword>
<evidence type="ECO:0000256" key="14">
    <source>
        <dbReference type="ARBA" id="ARBA00048586"/>
    </source>
</evidence>
<evidence type="ECO:0000256" key="10">
    <source>
        <dbReference type="ARBA" id="ARBA00023098"/>
    </source>
</evidence>
<keyword evidence="6" id="KW-0444">Lipid biosynthesis</keyword>
<comment type="catalytic activity">
    <reaction evidence="14">
        <text>a CDP-1,2-diacyl-sn-glycerol + sn-glycerol 3-phosphate = a 1,2-diacyl-sn-glycero-3-phospho-(1'-sn-glycero-3'-phosphate) + CMP + H(+)</text>
        <dbReference type="Rhea" id="RHEA:12593"/>
        <dbReference type="ChEBI" id="CHEBI:15378"/>
        <dbReference type="ChEBI" id="CHEBI:57597"/>
        <dbReference type="ChEBI" id="CHEBI:58332"/>
        <dbReference type="ChEBI" id="CHEBI:60110"/>
        <dbReference type="ChEBI" id="CHEBI:60377"/>
        <dbReference type="EC" id="2.7.8.5"/>
    </reaction>
</comment>
<dbReference type="Pfam" id="PF01066">
    <property type="entry name" value="CDP-OH_P_transf"/>
    <property type="match status" value="1"/>
</dbReference>
<evidence type="ECO:0000256" key="3">
    <source>
        <dbReference type="ARBA" id="ARBA00010441"/>
    </source>
</evidence>
<evidence type="ECO:0000256" key="8">
    <source>
        <dbReference type="ARBA" id="ARBA00022692"/>
    </source>
</evidence>